<dbReference type="InterPro" id="IPR036955">
    <property type="entry name" value="AP2/ERF_dom_sf"/>
</dbReference>
<dbReference type="SMART" id="SM00380">
    <property type="entry name" value="AP2"/>
    <property type="match status" value="1"/>
</dbReference>
<dbReference type="InterPro" id="IPR001471">
    <property type="entry name" value="AP2/ERF_dom"/>
</dbReference>
<evidence type="ECO:0000313" key="7">
    <source>
        <dbReference type="Proteomes" id="UP000813463"/>
    </source>
</evidence>
<keyword evidence="2" id="KW-0805">Transcription regulation</keyword>
<dbReference type="Gene3D" id="3.30.730.10">
    <property type="entry name" value="AP2/ERF domain"/>
    <property type="match status" value="1"/>
</dbReference>
<keyword evidence="4" id="KW-0804">Transcription</keyword>
<evidence type="ECO:0000256" key="5">
    <source>
        <dbReference type="ARBA" id="ARBA00023242"/>
    </source>
</evidence>
<keyword evidence="5" id="KW-0539">Nucleus</keyword>
<comment type="subcellular location">
    <subcellularLocation>
        <location evidence="1">Nucleus</location>
    </subcellularLocation>
</comment>
<evidence type="ECO:0000256" key="2">
    <source>
        <dbReference type="ARBA" id="ARBA00023015"/>
    </source>
</evidence>
<organism evidence="7 8">
    <name type="scientific">Spinacia oleracea</name>
    <name type="common">Spinach</name>
    <dbReference type="NCBI Taxonomy" id="3562"/>
    <lineage>
        <taxon>Eukaryota</taxon>
        <taxon>Viridiplantae</taxon>
        <taxon>Streptophyta</taxon>
        <taxon>Embryophyta</taxon>
        <taxon>Tracheophyta</taxon>
        <taxon>Spermatophyta</taxon>
        <taxon>Magnoliopsida</taxon>
        <taxon>eudicotyledons</taxon>
        <taxon>Gunneridae</taxon>
        <taxon>Pentapetalae</taxon>
        <taxon>Caryophyllales</taxon>
        <taxon>Chenopodiaceae</taxon>
        <taxon>Chenopodioideae</taxon>
        <taxon>Anserineae</taxon>
        <taxon>Spinacia</taxon>
    </lineage>
</organism>
<evidence type="ECO:0000259" key="6">
    <source>
        <dbReference type="PROSITE" id="PS51032"/>
    </source>
</evidence>
<dbReference type="InterPro" id="IPR016177">
    <property type="entry name" value="DNA-bd_dom_sf"/>
</dbReference>
<dbReference type="SUPFAM" id="SSF54171">
    <property type="entry name" value="DNA-binding domain"/>
    <property type="match status" value="1"/>
</dbReference>
<protein>
    <submittedName>
        <fullName evidence="8">AP2/ERF and B3 domain-containing transcription factor ARF14-like</fullName>
    </submittedName>
</protein>
<name>A0ABM3R4C6_SPIOL</name>
<keyword evidence="7" id="KW-1185">Reference proteome</keyword>
<proteinExistence type="predicted"/>
<reference evidence="7" key="1">
    <citation type="journal article" date="2021" name="Nat. Commun.">
        <title>Genomic analyses provide insights into spinach domestication and the genetic basis of agronomic traits.</title>
        <authorList>
            <person name="Cai X."/>
            <person name="Sun X."/>
            <person name="Xu C."/>
            <person name="Sun H."/>
            <person name="Wang X."/>
            <person name="Ge C."/>
            <person name="Zhang Z."/>
            <person name="Wang Q."/>
            <person name="Fei Z."/>
            <person name="Jiao C."/>
            <person name="Wang Q."/>
        </authorList>
    </citation>
    <scope>NUCLEOTIDE SEQUENCE [LARGE SCALE GENOMIC DNA]</scope>
    <source>
        <strain evidence="7">cv. Varoflay</strain>
    </source>
</reference>
<gene>
    <name evidence="8" type="primary">LOC130465648</name>
</gene>
<dbReference type="RefSeq" id="XP_056690468.1">
    <property type="nucleotide sequence ID" value="XM_056834490.1"/>
</dbReference>
<evidence type="ECO:0000313" key="8">
    <source>
        <dbReference type="RefSeq" id="XP_056690468.1"/>
    </source>
</evidence>
<dbReference type="CDD" id="cd00018">
    <property type="entry name" value="AP2"/>
    <property type="match status" value="1"/>
</dbReference>
<dbReference type="GeneID" id="130465648"/>
<reference evidence="8" key="2">
    <citation type="submission" date="2025-08" db="UniProtKB">
        <authorList>
            <consortium name="RefSeq"/>
        </authorList>
    </citation>
    <scope>IDENTIFICATION</scope>
    <source>
        <tissue evidence="8">Leaf</tissue>
    </source>
</reference>
<sequence length="181" mass="20590">MQGGQTSRFRGVVLRSPGKWGAQFSVKRKQYWLGTYVSEIEAAIAYDTAVQKLHRRSLNFPGSMSAQEIRFQSMYSHETIVDMIKFGCYMRQFVRFKVNELIFGVGNGLQSSWDVGFGVGSEVQYLFVIFQPNQSIQHYSEIVRLALSPALSSCQMMSLEKLPIDDLFLLLPGIDLRILDC</sequence>
<evidence type="ECO:0000256" key="1">
    <source>
        <dbReference type="ARBA" id="ARBA00004123"/>
    </source>
</evidence>
<evidence type="ECO:0000256" key="4">
    <source>
        <dbReference type="ARBA" id="ARBA00023163"/>
    </source>
</evidence>
<keyword evidence="3" id="KW-0238">DNA-binding</keyword>
<feature type="domain" description="AP2/ERF" evidence="6">
    <location>
        <begin position="8"/>
        <end position="61"/>
    </location>
</feature>
<evidence type="ECO:0000256" key="3">
    <source>
        <dbReference type="ARBA" id="ARBA00023125"/>
    </source>
</evidence>
<dbReference type="Proteomes" id="UP000813463">
    <property type="component" value="Chromosome 1"/>
</dbReference>
<accession>A0ABM3R4C6</accession>
<dbReference type="PROSITE" id="PS51032">
    <property type="entry name" value="AP2_ERF"/>
    <property type="match status" value="1"/>
</dbReference>